<proteinExistence type="predicted"/>
<name>A0AAN6RZ49_9PEZI</name>
<keyword evidence="3" id="KW-1185">Reference proteome</keyword>
<feature type="region of interest" description="Disordered" evidence="1">
    <location>
        <begin position="159"/>
        <end position="188"/>
    </location>
</feature>
<dbReference type="AlphaFoldDB" id="A0AAN6RZ49"/>
<sequence length="188" mass="21759">MMDVSALVSQMHDTLSTIHSTIASLDTSQHDAKLDELEQKRESAIRGLLAAFAAENESLSQKRKTERDEIAERRRREDEEREKRRRLEDEELAQRDRHEDEERDGSLKDKTKDVEEETEEQMVQVEEEAKKMLEEGRAKLSALEERRRELNRLIDERLQMPLPTAPTRARRGLRTGLMPAPAVAAQSS</sequence>
<dbReference type="Proteomes" id="UP001303473">
    <property type="component" value="Unassembled WGS sequence"/>
</dbReference>
<gene>
    <name evidence="2" type="ORF">QBC46DRAFT_431043</name>
</gene>
<feature type="region of interest" description="Disordered" evidence="1">
    <location>
        <begin position="53"/>
        <end position="130"/>
    </location>
</feature>
<evidence type="ECO:0000256" key="1">
    <source>
        <dbReference type="SAM" id="MobiDB-lite"/>
    </source>
</evidence>
<evidence type="ECO:0000313" key="2">
    <source>
        <dbReference type="EMBL" id="KAK3933831.1"/>
    </source>
</evidence>
<feature type="compositionally biased region" description="Basic and acidic residues" evidence="1">
    <location>
        <begin position="63"/>
        <end position="113"/>
    </location>
</feature>
<dbReference type="EMBL" id="MU854061">
    <property type="protein sequence ID" value="KAK3933831.1"/>
    <property type="molecule type" value="Genomic_DNA"/>
</dbReference>
<reference evidence="3" key="1">
    <citation type="journal article" date="2023" name="Mol. Phylogenet. Evol.">
        <title>Genome-scale phylogeny and comparative genomics of the fungal order Sordariales.</title>
        <authorList>
            <person name="Hensen N."/>
            <person name="Bonometti L."/>
            <person name="Westerberg I."/>
            <person name="Brannstrom I.O."/>
            <person name="Guillou S."/>
            <person name="Cros-Aarteil S."/>
            <person name="Calhoun S."/>
            <person name="Haridas S."/>
            <person name="Kuo A."/>
            <person name="Mondo S."/>
            <person name="Pangilinan J."/>
            <person name="Riley R."/>
            <person name="LaButti K."/>
            <person name="Andreopoulos B."/>
            <person name="Lipzen A."/>
            <person name="Chen C."/>
            <person name="Yan M."/>
            <person name="Daum C."/>
            <person name="Ng V."/>
            <person name="Clum A."/>
            <person name="Steindorff A."/>
            <person name="Ohm R.A."/>
            <person name="Martin F."/>
            <person name="Silar P."/>
            <person name="Natvig D.O."/>
            <person name="Lalanne C."/>
            <person name="Gautier V."/>
            <person name="Ament-Velasquez S.L."/>
            <person name="Kruys A."/>
            <person name="Hutchinson M.I."/>
            <person name="Powell A.J."/>
            <person name="Barry K."/>
            <person name="Miller A.N."/>
            <person name="Grigoriev I.V."/>
            <person name="Debuchy R."/>
            <person name="Gladieux P."/>
            <person name="Hiltunen Thoren M."/>
            <person name="Johannesson H."/>
        </authorList>
    </citation>
    <scope>NUCLEOTIDE SEQUENCE [LARGE SCALE GENOMIC DNA]</scope>
    <source>
        <strain evidence="3">CBS 340.73</strain>
    </source>
</reference>
<comment type="caution">
    <text evidence="2">The sequence shown here is derived from an EMBL/GenBank/DDBJ whole genome shotgun (WGS) entry which is preliminary data.</text>
</comment>
<organism evidence="2 3">
    <name type="scientific">Diplogelasinospora grovesii</name>
    <dbReference type="NCBI Taxonomy" id="303347"/>
    <lineage>
        <taxon>Eukaryota</taxon>
        <taxon>Fungi</taxon>
        <taxon>Dikarya</taxon>
        <taxon>Ascomycota</taxon>
        <taxon>Pezizomycotina</taxon>
        <taxon>Sordariomycetes</taxon>
        <taxon>Sordariomycetidae</taxon>
        <taxon>Sordariales</taxon>
        <taxon>Diplogelasinosporaceae</taxon>
        <taxon>Diplogelasinospora</taxon>
    </lineage>
</organism>
<accession>A0AAN6RZ49</accession>
<evidence type="ECO:0000313" key="3">
    <source>
        <dbReference type="Proteomes" id="UP001303473"/>
    </source>
</evidence>
<protein>
    <submittedName>
        <fullName evidence="2">Uncharacterized protein</fullName>
    </submittedName>
</protein>